<dbReference type="OrthoDB" id="28322at2759"/>
<keyword evidence="6" id="KW-1185">Reference proteome</keyword>
<dbReference type="GO" id="GO:0005794">
    <property type="term" value="C:Golgi apparatus"/>
    <property type="evidence" value="ECO:0007669"/>
    <property type="project" value="TreeGrafter"/>
</dbReference>
<dbReference type="PANTHER" id="PTHR12630">
    <property type="entry name" value="N-LINKED OLIGOSACCHARIDE PROCESSING"/>
    <property type="match status" value="1"/>
</dbReference>
<evidence type="ECO:0000256" key="2">
    <source>
        <dbReference type="ARBA" id="ARBA00023157"/>
    </source>
</evidence>
<keyword evidence="2" id="KW-1015">Disulfide bond</keyword>
<dbReference type="SUPFAM" id="SSF50911">
    <property type="entry name" value="Mannose 6-phosphate receptor domain"/>
    <property type="match status" value="1"/>
</dbReference>
<dbReference type="InterPro" id="IPR009011">
    <property type="entry name" value="Man6P_isomerase_rcpt-bd_dom_sf"/>
</dbReference>
<evidence type="ECO:0000259" key="3">
    <source>
        <dbReference type="PROSITE" id="PS51912"/>
    </source>
</evidence>
<dbReference type="InterPro" id="IPR044865">
    <property type="entry name" value="MRH_dom"/>
</dbReference>
<proteinExistence type="predicted"/>
<gene>
    <name evidence="5" type="ORF">B4U79_11247</name>
</gene>
<dbReference type="InterPro" id="IPR010506">
    <property type="entry name" value="DMAP1-bd"/>
</dbReference>
<accession>A0A3S3R1U5</accession>
<dbReference type="Gene3D" id="2.70.130.10">
    <property type="entry name" value="Mannose-6-phosphate receptor binding domain"/>
    <property type="match status" value="1"/>
</dbReference>
<evidence type="ECO:0000256" key="1">
    <source>
        <dbReference type="ARBA" id="ARBA00022729"/>
    </source>
</evidence>
<dbReference type="PROSITE" id="PS51912">
    <property type="entry name" value="DMAP1_BIND"/>
    <property type="match status" value="1"/>
</dbReference>
<dbReference type="InterPro" id="IPR036607">
    <property type="entry name" value="PRKCSH"/>
</dbReference>
<dbReference type="AlphaFoldDB" id="A0A3S3R1U5"/>
<dbReference type="Proteomes" id="UP000285301">
    <property type="component" value="Unassembled WGS sequence"/>
</dbReference>
<dbReference type="InterPro" id="IPR039794">
    <property type="entry name" value="Gtb1-like"/>
</dbReference>
<keyword evidence="5" id="KW-0808">Transferase</keyword>
<dbReference type="Pfam" id="PF13015">
    <property type="entry name" value="PRKCSH_1"/>
    <property type="match status" value="1"/>
</dbReference>
<dbReference type="EMBL" id="NCKU01000110">
    <property type="protein sequence ID" value="RWS17185.1"/>
    <property type="molecule type" value="Genomic_DNA"/>
</dbReference>
<protein>
    <submittedName>
        <fullName evidence="5">N-acetylglucosamine-1-phosphotransferase subunit gamma-like protein</fullName>
    </submittedName>
</protein>
<dbReference type="PROSITE" id="PS51914">
    <property type="entry name" value="MRH"/>
    <property type="match status" value="1"/>
</dbReference>
<sequence>MREVILCIWFIVDYMQLFNANLVNPISITIVKDTTKYGRLSQIDYTNTDFLIPKRKPTDFTGPNELNYLRGKCFHYSTQKYLFEFCPFDNVTQRETTVTWRASFSAIIGLWSGNWIIVNNTFTAMIYTDGDNCGEKGRSVIAQIACGENDAVVDVKESVRCEYEINFETPIACLPQNLLVYPRLSPGLQKKWDLIETKLSVGLLTQKGYEQELNDLFIEAGLSSNISTKQKSVTPIFNNMSQCIDAYTKLADELKRYRET</sequence>
<feature type="domain" description="MRH" evidence="4">
    <location>
        <begin position="71"/>
        <end position="175"/>
    </location>
</feature>
<dbReference type="GO" id="GO:0016740">
    <property type="term" value="F:transferase activity"/>
    <property type="evidence" value="ECO:0007669"/>
    <property type="project" value="UniProtKB-KW"/>
</dbReference>
<dbReference type="STRING" id="1965070.A0A3S3R1U5"/>
<evidence type="ECO:0000313" key="6">
    <source>
        <dbReference type="Proteomes" id="UP000285301"/>
    </source>
</evidence>
<reference evidence="5 6" key="1">
    <citation type="journal article" date="2018" name="Gigascience">
        <title>Genomes of trombidid mites reveal novel predicted allergens and laterally-transferred genes associated with secondary metabolism.</title>
        <authorList>
            <person name="Dong X."/>
            <person name="Chaisiri K."/>
            <person name="Xia D."/>
            <person name="Armstrong S.D."/>
            <person name="Fang Y."/>
            <person name="Donnelly M.J."/>
            <person name="Kadowaki T."/>
            <person name="McGarry J.W."/>
            <person name="Darby A.C."/>
            <person name="Makepeace B.L."/>
        </authorList>
    </citation>
    <scope>NUCLEOTIDE SEQUENCE [LARGE SCALE GENOMIC DNA]</scope>
    <source>
        <strain evidence="5">UoL-WK</strain>
    </source>
</reference>
<evidence type="ECO:0000259" key="4">
    <source>
        <dbReference type="PROSITE" id="PS51914"/>
    </source>
</evidence>
<comment type="caution">
    <text evidence="5">The sequence shown here is derived from an EMBL/GenBank/DDBJ whole genome shotgun (WGS) entry which is preliminary data.</text>
</comment>
<name>A0A3S3R1U5_9ACAR</name>
<evidence type="ECO:0000313" key="5">
    <source>
        <dbReference type="EMBL" id="RWS17185.1"/>
    </source>
</evidence>
<keyword evidence="1" id="KW-0732">Signal</keyword>
<organism evidence="5 6">
    <name type="scientific">Dinothrombium tinctorium</name>
    <dbReference type="NCBI Taxonomy" id="1965070"/>
    <lineage>
        <taxon>Eukaryota</taxon>
        <taxon>Metazoa</taxon>
        <taxon>Ecdysozoa</taxon>
        <taxon>Arthropoda</taxon>
        <taxon>Chelicerata</taxon>
        <taxon>Arachnida</taxon>
        <taxon>Acari</taxon>
        <taxon>Acariformes</taxon>
        <taxon>Trombidiformes</taxon>
        <taxon>Prostigmata</taxon>
        <taxon>Anystina</taxon>
        <taxon>Parasitengona</taxon>
        <taxon>Trombidioidea</taxon>
        <taxon>Trombidiidae</taxon>
        <taxon>Dinothrombium</taxon>
    </lineage>
</organism>
<feature type="domain" description="DMAP1-binding" evidence="3">
    <location>
        <begin position="180"/>
        <end position="260"/>
    </location>
</feature>
<dbReference type="PANTHER" id="PTHR12630:SF6">
    <property type="entry name" value="N-ACETYLGLUCOSAMINE-1-PHOSPHOTRANSFERASE SUBUNIT GAMMA"/>
    <property type="match status" value="1"/>
</dbReference>